<reference evidence="4" key="1">
    <citation type="journal article" date="2019" name="Int. J. Syst. Evol. Microbiol.">
        <title>The Global Catalogue of Microorganisms (GCM) 10K type strain sequencing project: providing services to taxonomists for standard genome sequencing and annotation.</title>
        <authorList>
            <consortium name="The Broad Institute Genomics Platform"/>
            <consortium name="The Broad Institute Genome Sequencing Center for Infectious Disease"/>
            <person name="Wu L."/>
            <person name="Ma J."/>
        </authorList>
    </citation>
    <scope>NUCLEOTIDE SEQUENCE [LARGE SCALE GENOMIC DNA]</scope>
    <source>
        <strain evidence="4">CAIM 431</strain>
    </source>
</reference>
<evidence type="ECO:0000256" key="2">
    <source>
        <dbReference type="SAM" id="Phobius"/>
    </source>
</evidence>
<protein>
    <submittedName>
        <fullName evidence="3">Uncharacterized protein</fullName>
    </submittedName>
</protein>
<organism evidence="3 4">
    <name type="scientific">Luteococcus peritonei</name>
    <dbReference type="NCBI Taxonomy" id="88874"/>
    <lineage>
        <taxon>Bacteria</taxon>
        <taxon>Bacillati</taxon>
        <taxon>Actinomycetota</taxon>
        <taxon>Actinomycetes</taxon>
        <taxon>Propionibacteriales</taxon>
        <taxon>Propionibacteriaceae</taxon>
        <taxon>Luteococcus</taxon>
    </lineage>
</organism>
<dbReference type="RefSeq" id="WP_343874773.1">
    <property type="nucleotide sequence ID" value="NZ_BAAAIX010000027.1"/>
</dbReference>
<feature type="transmembrane region" description="Helical" evidence="2">
    <location>
        <begin position="196"/>
        <end position="221"/>
    </location>
</feature>
<feature type="compositionally biased region" description="Pro residues" evidence="1">
    <location>
        <begin position="229"/>
        <end position="250"/>
    </location>
</feature>
<name>A0ABW4RXQ8_9ACTN</name>
<dbReference type="Proteomes" id="UP001597326">
    <property type="component" value="Unassembled WGS sequence"/>
</dbReference>
<dbReference type="EMBL" id="JBHUFZ010000019">
    <property type="protein sequence ID" value="MFD1890430.1"/>
    <property type="molecule type" value="Genomic_DNA"/>
</dbReference>
<keyword evidence="2" id="KW-0472">Membrane</keyword>
<evidence type="ECO:0000256" key="1">
    <source>
        <dbReference type="SAM" id="MobiDB-lite"/>
    </source>
</evidence>
<keyword evidence="2" id="KW-1133">Transmembrane helix</keyword>
<feature type="compositionally biased region" description="Low complexity" evidence="1">
    <location>
        <begin position="251"/>
        <end position="305"/>
    </location>
</feature>
<evidence type="ECO:0000313" key="4">
    <source>
        <dbReference type="Proteomes" id="UP001597326"/>
    </source>
</evidence>
<feature type="region of interest" description="Disordered" evidence="1">
    <location>
        <begin position="1"/>
        <end position="24"/>
    </location>
</feature>
<gene>
    <name evidence="3" type="ORF">ACFSCS_09600</name>
</gene>
<proteinExistence type="predicted"/>
<feature type="region of interest" description="Disordered" evidence="1">
    <location>
        <begin position="229"/>
        <end position="329"/>
    </location>
</feature>
<accession>A0ABW4RXQ8</accession>
<evidence type="ECO:0000313" key="3">
    <source>
        <dbReference type="EMBL" id="MFD1890430.1"/>
    </source>
</evidence>
<comment type="caution">
    <text evidence="3">The sequence shown here is derived from an EMBL/GenBank/DDBJ whole genome shotgun (WGS) entry which is preliminary data.</text>
</comment>
<keyword evidence="2" id="KW-0812">Transmembrane</keyword>
<keyword evidence="4" id="KW-1185">Reference proteome</keyword>
<sequence>MTIEPPAPSSGDASADFPPAAPLLSSDPPRIGDFWLDARLVAGPPGVAYLAHGPDGDGAESQVMLVVLTEGAASDAAARQRFSGEVNKLHIDTVVARGGQGQDEGRLAHRFRSAEAGPVSPDGAPLAPWVALAYDGSEAAVAEAERLLRSVDLSATSLVGTPAGPDYRLHWLDRTESGRWRLWPLPWPGRGDRAGWISILVSWLLMILLAALALLVAVLLFQNKPPAPPPPPIPTSPPPSNSSQSPPPSSGSPSQGSGSPSSASPSQGSGSPTPSSASPSQGSGSPSSASPSPSGSTETSPSGSPRMESPMPSGTASGAAGSPTPNKRL</sequence>